<proteinExistence type="inferred from homology"/>
<dbReference type="GO" id="GO:0008234">
    <property type="term" value="F:cysteine-type peptidase activity"/>
    <property type="evidence" value="ECO:0007669"/>
    <property type="project" value="UniProtKB-KW"/>
</dbReference>
<dbReference type="InterPro" id="IPR051794">
    <property type="entry name" value="PG_Endopeptidase_C40"/>
</dbReference>
<dbReference type="PANTHER" id="PTHR47359">
    <property type="entry name" value="PEPTIDOGLYCAN DL-ENDOPEPTIDASE CWLO"/>
    <property type="match status" value="1"/>
</dbReference>
<evidence type="ECO:0000256" key="3">
    <source>
        <dbReference type="ARBA" id="ARBA00022801"/>
    </source>
</evidence>
<dbReference type="Gene3D" id="2.30.30.40">
    <property type="entry name" value="SH3 Domains"/>
    <property type="match status" value="1"/>
</dbReference>
<name>A0A8J2VN83_9RHOB</name>
<dbReference type="InterPro" id="IPR000064">
    <property type="entry name" value="NLP_P60_dom"/>
</dbReference>
<dbReference type="InterPro" id="IPR038765">
    <property type="entry name" value="Papain-like_cys_pep_sf"/>
</dbReference>
<keyword evidence="4" id="KW-0788">Thiol protease</keyword>
<dbReference type="PANTHER" id="PTHR47359:SF3">
    <property type="entry name" value="NLP_P60 DOMAIN-CONTAINING PROTEIN-RELATED"/>
    <property type="match status" value="1"/>
</dbReference>
<dbReference type="Proteomes" id="UP000602745">
    <property type="component" value="Unassembled WGS sequence"/>
</dbReference>
<protein>
    <submittedName>
        <fullName evidence="6">Peptidase P60</fullName>
    </submittedName>
</protein>
<evidence type="ECO:0000256" key="1">
    <source>
        <dbReference type="ARBA" id="ARBA00007074"/>
    </source>
</evidence>
<dbReference type="EMBL" id="BMCP01000001">
    <property type="protein sequence ID" value="GGE33265.1"/>
    <property type="molecule type" value="Genomic_DNA"/>
</dbReference>
<evidence type="ECO:0000313" key="6">
    <source>
        <dbReference type="EMBL" id="GGE33265.1"/>
    </source>
</evidence>
<accession>A0A8J2VN83</accession>
<keyword evidence="7" id="KW-1185">Reference proteome</keyword>
<evidence type="ECO:0000313" key="7">
    <source>
        <dbReference type="Proteomes" id="UP000602745"/>
    </source>
</evidence>
<feature type="domain" description="NlpC/P60" evidence="5">
    <location>
        <begin position="156"/>
        <end position="281"/>
    </location>
</feature>
<comment type="similarity">
    <text evidence="1">Belongs to the peptidase C40 family.</text>
</comment>
<reference evidence="6" key="1">
    <citation type="journal article" date="2014" name="Int. J. Syst. Evol. Microbiol.">
        <title>Complete genome sequence of Corynebacterium casei LMG S-19264T (=DSM 44701T), isolated from a smear-ripened cheese.</title>
        <authorList>
            <consortium name="US DOE Joint Genome Institute (JGI-PGF)"/>
            <person name="Walter F."/>
            <person name="Albersmeier A."/>
            <person name="Kalinowski J."/>
            <person name="Ruckert C."/>
        </authorList>
    </citation>
    <scope>NUCLEOTIDE SEQUENCE</scope>
    <source>
        <strain evidence="6">CCM 7684</strain>
    </source>
</reference>
<evidence type="ECO:0000256" key="4">
    <source>
        <dbReference type="ARBA" id="ARBA00022807"/>
    </source>
</evidence>
<dbReference type="Pfam" id="PF18348">
    <property type="entry name" value="SH3_16"/>
    <property type="match status" value="1"/>
</dbReference>
<organism evidence="6 7">
    <name type="scientific">Agaricicola taiwanensis</name>
    <dbReference type="NCBI Taxonomy" id="591372"/>
    <lineage>
        <taxon>Bacteria</taxon>
        <taxon>Pseudomonadati</taxon>
        <taxon>Pseudomonadota</taxon>
        <taxon>Alphaproteobacteria</taxon>
        <taxon>Rhodobacterales</taxon>
        <taxon>Paracoccaceae</taxon>
        <taxon>Agaricicola</taxon>
    </lineage>
</organism>
<sequence>MTLDRRVTPARPDLAAAHLQGEVTAARYVEGRNQRVAVGAAPLRGEPRPDASLFTEALFGETFTVYDEHEGWAWGQLATDDYVGWLPLAALTASGAAATHRVAALRSFVFPGPSIKLPPEDLLPFNARLTVVREEGPFAILDSGGFVHKAHLAPIDRRESDMVAVAERFLGTPYLWGGRTSVGLDCSALVQMALDACGQAAPRDSDMQFASLGHAVDINPAALQRGDLVFWKGHVAIARGDGNFLHANGFAMAVTIENVEATIARIVAAGEGEVLGVRRLD</sequence>
<dbReference type="PROSITE" id="PS51935">
    <property type="entry name" value="NLPC_P60"/>
    <property type="match status" value="1"/>
</dbReference>
<dbReference type="Gene3D" id="3.90.1720.10">
    <property type="entry name" value="endopeptidase domain like (from Nostoc punctiforme)"/>
    <property type="match status" value="1"/>
</dbReference>
<dbReference type="Pfam" id="PF00877">
    <property type="entry name" value="NLPC_P60"/>
    <property type="match status" value="1"/>
</dbReference>
<gene>
    <name evidence="6" type="ORF">GCM10007276_08150</name>
</gene>
<dbReference type="InterPro" id="IPR041382">
    <property type="entry name" value="SH3_16"/>
</dbReference>
<dbReference type="RefSeq" id="WP_188408407.1">
    <property type="nucleotide sequence ID" value="NZ_BMCP01000001.1"/>
</dbReference>
<evidence type="ECO:0000256" key="2">
    <source>
        <dbReference type="ARBA" id="ARBA00022670"/>
    </source>
</evidence>
<keyword evidence="2" id="KW-0645">Protease</keyword>
<evidence type="ECO:0000259" key="5">
    <source>
        <dbReference type="PROSITE" id="PS51935"/>
    </source>
</evidence>
<comment type="caution">
    <text evidence="6">The sequence shown here is derived from an EMBL/GenBank/DDBJ whole genome shotgun (WGS) entry which is preliminary data.</text>
</comment>
<keyword evidence="3" id="KW-0378">Hydrolase</keyword>
<dbReference type="SUPFAM" id="SSF54001">
    <property type="entry name" value="Cysteine proteinases"/>
    <property type="match status" value="1"/>
</dbReference>
<dbReference type="GO" id="GO:0006508">
    <property type="term" value="P:proteolysis"/>
    <property type="evidence" value="ECO:0007669"/>
    <property type="project" value="UniProtKB-KW"/>
</dbReference>
<dbReference type="AlphaFoldDB" id="A0A8J2VN83"/>
<reference evidence="6" key="2">
    <citation type="submission" date="2020-09" db="EMBL/GenBank/DDBJ databases">
        <authorList>
            <person name="Sun Q."/>
            <person name="Sedlacek I."/>
        </authorList>
    </citation>
    <scope>NUCLEOTIDE SEQUENCE</scope>
    <source>
        <strain evidence="6">CCM 7684</strain>
    </source>
</reference>